<dbReference type="EMBL" id="JANRMS010001764">
    <property type="protein sequence ID" value="KAJ3526261.1"/>
    <property type="molecule type" value="Genomic_DNA"/>
</dbReference>
<keyword evidence="2" id="KW-1185">Reference proteome</keyword>
<proteinExistence type="predicted"/>
<organism evidence="1 2">
    <name type="scientific">Fusarium decemcellulare</name>
    <dbReference type="NCBI Taxonomy" id="57161"/>
    <lineage>
        <taxon>Eukaryota</taxon>
        <taxon>Fungi</taxon>
        <taxon>Dikarya</taxon>
        <taxon>Ascomycota</taxon>
        <taxon>Pezizomycotina</taxon>
        <taxon>Sordariomycetes</taxon>
        <taxon>Hypocreomycetidae</taxon>
        <taxon>Hypocreales</taxon>
        <taxon>Nectriaceae</taxon>
        <taxon>Fusarium</taxon>
        <taxon>Fusarium decemcellulare species complex</taxon>
    </lineage>
</organism>
<sequence>MASMHRSVSAPRRLPALTSVLNARNRFVPQSPIDSHYGPKTIFRMSSGNAQSSTKKFKTQASSDPKHDYKTTKPTSDLSEGASASLKATRGKQDATSFQNQNLTRKEKKVNGQNAQQPDSREGSAGDSSAFEKTGEVFRTYGNREEKDWCMKFQEEAAGAYDQPVGD</sequence>
<evidence type="ECO:0000313" key="2">
    <source>
        <dbReference type="Proteomes" id="UP001148629"/>
    </source>
</evidence>
<comment type="caution">
    <text evidence="1">The sequence shown here is derived from an EMBL/GenBank/DDBJ whole genome shotgun (WGS) entry which is preliminary data.</text>
</comment>
<protein>
    <submittedName>
        <fullName evidence="1">Uncharacterized protein</fullName>
    </submittedName>
</protein>
<accession>A0ACC1RUX1</accession>
<evidence type="ECO:0000313" key="1">
    <source>
        <dbReference type="EMBL" id="KAJ3526261.1"/>
    </source>
</evidence>
<reference evidence="1" key="1">
    <citation type="submission" date="2022-08" db="EMBL/GenBank/DDBJ databases">
        <title>Genome Sequence of Fusarium decemcellulare.</title>
        <authorList>
            <person name="Buettner E."/>
        </authorList>
    </citation>
    <scope>NUCLEOTIDE SEQUENCE</scope>
    <source>
        <strain evidence="1">Babe19</strain>
    </source>
</reference>
<name>A0ACC1RUX1_9HYPO</name>
<dbReference type="Proteomes" id="UP001148629">
    <property type="component" value="Unassembled WGS sequence"/>
</dbReference>
<gene>
    <name evidence="1" type="ORF">NM208_g11278</name>
</gene>